<keyword evidence="3" id="KW-1185">Reference proteome</keyword>
<name>A0ABD2QH89_9PLAT</name>
<organism evidence="2 3">
    <name type="scientific">Cichlidogyrus casuarinus</name>
    <dbReference type="NCBI Taxonomy" id="1844966"/>
    <lineage>
        <taxon>Eukaryota</taxon>
        <taxon>Metazoa</taxon>
        <taxon>Spiralia</taxon>
        <taxon>Lophotrochozoa</taxon>
        <taxon>Platyhelminthes</taxon>
        <taxon>Monogenea</taxon>
        <taxon>Monopisthocotylea</taxon>
        <taxon>Dactylogyridea</taxon>
        <taxon>Ancyrocephalidae</taxon>
        <taxon>Cichlidogyrus</taxon>
    </lineage>
</organism>
<comment type="caution">
    <text evidence="2">The sequence shown here is derived from an EMBL/GenBank/DDBJ whole genome shotgun (WGS) entry which is preliminary data.</text>
</comment>
<proteinExistence type="predicted"/>
<reference evidence="2 3" key="1">
    <citation type="submission" date="2024-11" db="EMBL/GenBank/DDBJ databases">
        <title>Adaptive evolution of stress response genes in parasites aligns with host niche diversity.</title>
        <authorList>
            <person name="Hahn C."/>
            <person name="Resl P."/>
        </authorList>
    </citation>
    <scope>NUCLEOTIDE SEQUENCE [LARGE SCALE GENOMIC DNA]</scope>
    <source>
        <strain evidence="2">EGGRZ-B1_66</strain>
        <tissue evidence="2">Body</tissue>
    </source>
</reference>
<dbReference type="PANTHER" id="PTHR19300:SF57">
    <property type="entry name" value="BETA-1,4-N-ACETYLGALACTOSAMINYLTRANSFERASE"/>
    <property type="match status" value="1"/>
</dbReference>
<dbReference type="AlphaFoldDB" id="A0ABD2QH89"/>
<dbReference type="SUPFAM" id="SSF53448">
    <property type="entry name" value="Nucleotide-diphospho-sugar transferases"/>
    <property type="match status" value="1"/>
</dbReference>
<evidence type="ECO:0000313" key="2">
    <source>
        <dbReference type="EMBL" id="KAL3318815.1"/>
    </source>
</evidence>
<dbReference type="PANTHER" id="PTHR19300">
    <property type="entry name" value="BETA-1,4-GALACTOSYLTRANSFERASE"/>
    <property type="match status" value="1"/>
</dbReference>
<gene>
    <name evidence="2" type="ORF">Ciccas_002515</name>
</gene>
<feature type="domain" description="Galactosyltransferase N-terminal" evidence="1">
    <location>
        <begin position="187"/>
        <end position="248"/>
    </location>
</feature>
<dbReference type="Gene3D" id="3.90.550.10">
    <property type="entry name" value="Spore Coat Polysaccharide Biosynthesis Protein SpsA, Chain A"/>
    <property type="match status" value="1"/>
</dbReference>
<evidence type="ECO:0000259" key="1">
    <source>
        <dbReference type="Pfam" id="PF13733"/>
    </source>
</evidence>
<protein>
    <recommendedName>
        <fullName evidence="1">Galactosyltransferase N-terminal domain-containing protein</fullName>
    </recommendedName>
</protein>
<dbReference type="Proteomes" id="UP001626550">
    <property type="component" value="Unassembled WGS sequence"/>
</dbReference>
<sequence>MVQVDGKYLATVDENTVLLKDNNGLPFIPSIWYKFRVIVVWTDKEGLEHNWVLFRQPHIFSPLRYNQDDLEKWAERVAARMNGSEPVERNLTDVLVDVSQTWSYNFEKLVLIISDDASVFAANVGAKKNSKLRPLGACKTLDNPTAKCEQIALKIDQTTDYVFGICLLKIMSSFEFNVIRKKVELSNRSWIAVIVPYRNRERHLKKFFEVMPNYLRTRNIGNNFYVIEQNNEDELNRGALRNIGFIEAR</sequence>
<evidence type="ECO:0000313" key="3">
    <source>
        <dbReference type="Proteomes" id="UP001626550"/>
    </source>
</evidence>
<accession>A0ABD2QH89</accession>
<dbReference type="InterPro" id="IPR003859">
    <property type="entry name" value="Galactosyl_T"/>
</dbReference>
<dbReference type="Pfam" id="PF13733">
    <property type="entry name" value="Glyco_transf_7N"/>
    <property type="match status" value="1"/>
</dbReference>
<dbReference type="InterPro" id="IPR027995">
    <property type="entry name" value="Galactosyl_T_N"/>
</dbReference>
<dbReference type="EMBL" id="JBJKFK010000200">
    <property type="protein sequence ID" value="KAL3318815.1"/>
    <property type="molecule type" value="Genomic_DNA"/>
</dbReference>
<dbReference type="InterPro" id="IPR029044">
    <property type="entry name" value="Nucleotide-diphossugar_trans"/>
</dbReference>